<evidence type="ECO:0000313" key="3">
    <source>
        <dbReference type="Proteomes" id="UP000031740"/>
    </source>
</evidence>
<dbReference type="HOGENOM" id="CLU_2970080_0_0_5"/>
<protein>
    <submittedName>
        <fullName evidence="2">Uncharacterized protein</fullName>
    </submittedName>
</protein>
<evidence type="ECO:0000256" key="1">
    <source>
        <dbReference type="SAM" id="Phobius"/>
    </source>
</evidence>
<comment type="caution">
    <text evidence="2">The sequence shown here is derived from an EMBL/GenBank/DDBJ whole genome shotgun (WGS) entry which is preliminary data.</text>
</comment>
<reference evidence="2 3" key="1">
    <citation type="submission" date="2013-04" db="EMBL/GenBank/DDBJ databases">
        <title>The Genome Sequence of Bartonella bacilliformis Ver097.</title>
        <authorList>
            <consortium name="The Broad Institute Genomics Platform"/>
            <consortium name="The Broad Institute Genome Sequencing Center for Infectious Disease"/>
            <person name="Feldgarden M."/>
            <person name="Kirby J."/>
            <person name="Birtles R."/>
            <person name="Dasch G."/>
            <person name="Hendrix L."/>
            <person name="Koehler J."/>
            <person name="Walker B."/>
            <person name="Young S.K."/>
            <person name="Zeng Q."/>
            <person name="Gargeya S."/>
            <person name="Fitzgerald M."/>
            <person name="Haas B."/>
            <person name="Abouelleil A."/>
            <person name="Allen A.W."/>
            <person name="Alvarado L."/>
            <person name="Arachchi H.M."/>
            <person name="Berlin A.M."/>
            <person name="Chapman S.B."/>
            <person name="Gainer-Dewar J."/>
            <person name="Goldberg J."/>
            <person name="Griggs A."/>
            <person name="Gujja S."/>
            <person name="Hansen M."/>
            <person name="Howarth C."/>
            <person name="Imamovic A."/>
            <person name="Ireland A."/>
            <person name="Larimer J."/>
            <person name="McCowan C."/>
            <person name="Murphy C."/>
            <person name="Pearson M."/>
            <person name="Poon T.W."/>
            <person name="Priest M."/>
            <person name="Roberts A."/>
            <person name="Saif S."/>
            <person name="Shea T."/>
            <person name="Sisk P."/>
            <person name="Sykes S."/>
            <person name="Wortman J."/>
            <person name="Nusbaum C."/>
            <person name="Birren B."/>
        </authorList>
    </citation>
    <scope>NUCLEOTIDE SEQUENCE [LARGE SCALE GENOMIC DNA]</scope>
    <source>
        <strain evidence="2 3">Ver097</strain>
    </source>
</reference>
<dbReference type="PATRIC" id="fig|1293911.3.peg.364"/>
<keyword evidence="1" id="KW-1133">Transmembrane helix</keyword>
<accession>A0A072R5Z8</accession>
<organism evidence="2 3">
    <name type="scientific">Bartonella bacilliformis Ver097</name>
    <dbReference type="NCBI Taxonomy" id="1293911"/>
    <lineage>
        <taxon>Bacteria</taxon>
        <taxon>Pseudomonadati</taxon>
        <taxon>Pseudomonadota</taxon>
        <taxon>Alphaproteobacteria</taxon>
        <taxon>Hyphomicrobiales</taxon>
        <taxon>Bartonellaceae</taxon>
        <taxon>Bartonella</taxon>
    </lineage>
</organism>
<dbReference type="Proteomes" id="UP000031740">
    <property type="component" value="Unassembled WGS sequence"/>
</dbReference>
<name>A0A072R5Z8_BARBA</name>
<dbReference type="STRING" id="1293911.H710_00347"/>
<gene>
    <name evidence="2" type="ORF">H710_00347</name>
</gene>
<keyword evidence="1" id="KW-0812">Transmembrane</keyword>
<dbReference type="EMBL" id="ASIV01000001">
    <property type="protein sequence ID" value="KEG21398.1"/>
    <property type="molecule type" value="Genomic_DNA"/>
</dbReference>
<dbReference type="AlphaFoldDB" id="A0A072R5Z8"/>
<sequence length="58" mass="6962">MPFPLWIMCGVAVDYEPSDREYEYKWHARESVEDGAKAEYWFCIFMVLVLKAFLSFFV</sequence>
<keyword evidence="1" id="KW-0472">Membrane</keyword>
<evidence type="ECO:0000313" key="2">
    <source>
        <dbReference type="EMBL" id="KEG21398.1"/>
    </source>
</evidence>
<proteinExistence type="predicted"/>
<feature type="transmembrane region" description="Helical" evidence="1">
    <location>
        <begin position="38"/>
        <end position="57"/>
    </location>
</feature>